<dbReference type="Pfam" id="PF08873">
    <property type="entry name" value="Phage_Mu_Gp37"/>
    <property type="match status" value="1"/>
</dbReference>
<dbReference type="RefSeq" id="WP_092066576.1">
    <property type="nucleotide sequence ID" value="NZ_FNIN01000017.1"/>
</dbReference>
<sequence>MVDFSVLEEKIIQSLSELKNEGIRTCESYSGQLEGKIPEVTKRFPAVYVMCDGAKYTQRNQLTESEVSFLILCADRSLRAKSKEALAGVSSLVRRVRELLHGKRILGDPFTPLFVQEEKVLVFEPELGVAVFSARYFSKAMFRIGG</sequence>
<organism evidence="1 2">
    <name type="scientific">Desulfonauticus submarinus</name>
    <dbReference type="NCBI Taxonomy" id="206665"/>
    <lineage>
        <taxon>Bacteria</taxon>
        <taxon>Pseudomonadati</taxon>
        <taxon>Thermodesulfobacteriota</taxon>
        <taxon>Desulfovibrionia</taxon>
        <taxon>Desulfovibrionales</taxon>
        <taxon>Desulfonauticaceae</taxon>
        <taxon>Desulfonauticus</taxon>
    </lineage>
</organism>
<name>A0A1H0GBC9_9BACT</name>
<evidence type="ECO:0000313" key="1">
    <source>
        <dbReference type="EMBL" id="SDO04176.1"/>
    </source>
</evidence>
<protein>
    <submittedName>
        <fullName evidence="1">Mu-like prophage protein gp37</fullName>
    </submittedName>
</protein>
<dbReference type="STRING" id="206665.SAMN04488516_11733"/>
<dbReference type="OrthoDB" id="6859084at2"/>
<reference evidence="1 2" key="1">
    <citation type="submission" date="2016-10" db="EMBL/GenBank/DDBJ databases">
        <authorList>
            <person name="de Groot N.N."/>
        </authorList>
    </citation>
    <scope>NUCLEOTIDE SEQUENCE [LARGE SCALE GENOMIC DNA]</scope>
    <source>
        <strain evidence="1 2">DSM 15269</strain>
    </source>
</reference>
<keyword evidence="2" id="KW-1185">Reference proteome</keyword>
<dbReference type="AlphaFoldDB" id="A0A1H0GBC9"/>
<accession>A0A1H0GBC9</accession>
<gene>
    <name evidence="1" type="ORF">SAMN04488516_11733</name>
</gene>
<evidence type="ECO:0000313" key="2">
    <source>
        <dbReference type="Proteomes" id="UP000199602"/>
    </source>
</evidence>
<proteinExistence type="predicted"/>
<dbReference type="InterPro" id="IPR014972">
    <property type="entry name" value="Phage_Mu_Gp37"/>
</dbReference>
<dbReference type="EMBL" id="FNIN01000017">
    <property type="protein sequence ID" value="SDO04176.1"/>
    <property type="molecule type" value="Genomic_DNA"/>
</dbReference>
<dbReference type="Proteomes" id="UP000199602">
    <property type="component" value="Unassembled WGS sequence"/>
</dbReference>